<dbReference type="EMBL" id="KB454545">
    <property type="protein sequence ID" value="EME26655.1"/>
    <property type="molecule type" value="Genomic_DNA"/>
</dbReference>
<dbReference type="OrthoDB" id="9255at2759"/>
<gene>
    <name evidence="1" type="ORF">Gasu_57740</name>
</gene>
<keyword evidence="2" id="KW-1185">Reference proteome</keyword>
<reference evidence="2" key="1">
    <citation type="journal article" date="2013" name="Science">
        <title>Gene transfer from bacteria and archaea facilitated evolution of an extremophilic eukaryote.</title>
        <authorList>
            <person name="Schonknecht G."/>
            <person name="Chen W.H."/>
            <person name="Ternes C.M."/>
            <person name="Barbier G.G."/>
            <person name="Shrestha R.P."/>
            <person name="Stanke M."/>
            <person name="Brautigam A."/>
            <person name="Baker B.J."/>
            <person name="Banfield J.F."/>
            <person name="Garavito R.M."/>
            <person name="Carr K."/>
            <person name="Wilkerson C."/>
            <person name="Rensing S.A."/>
            <person name="Gagneul D."/>
            <person name="Dickenson N.E."/>
            <person name="Oesterhelt C."/>
            <person name="Lercher M.J."/>
            <person name="Weber A.P."/>
        </authorList>
    </citation>
    <scope>NUCLEOTIDE SEQUENCE [LARGE SCALE GENOMIC DNA]</scope>
    <source>
        <strain evidence="2">074W</strain>
    </source>
</reference>
<dbReference type="Gramene" id="EME26655">
    <property type="protein sequence ID" value="EME26655"/>
    <property type="gene ID" value="Gasu_57740"/>
</dbReference>
<dbReference type="RefSeq" id="XP_005703175.1">
    <property type="nucleotide sequence ID" value="XM_005703118.1"/>
</dbReference>
<dbReference type="Proteomes" id="UP000030680">
    <property type="component" value="Unassembled WGS sequence"/>
</dbReference>
<accession>M2WS33</accession>
<evidence type="ECO:0000313" key="1">
    <source>
        <dbReference type="EMBL" id="EME26655.1"/>
    </source>
</evidence>
<dbReference type="KEGG" id="gsl:Gasu_57740"/>
<organism evidence="1 2">
    <name type="scientific">Galdieria sulphuraria</name>
    <name type="common">Red alga</name>
    <dbReference type="NCBI Taxonomy" id="130081"/>
    <lineage>
        <taxon>Eukaryota</taxon>
        <taxon>Rhodophyta</taxon>
        <taxon>Bangiophyceae</taxon>
        <taxon>Galdieriales</taxon>
        <taxon>Galdieriaceae</taxon>
        <taxon>Galdieria</taxon>
    </lineage>
</organism>
<evidence type="ECO:0000313" key="2">
    <source>
        <dbReference type="Proteomes" id="UP000030680"/>
    </source>
</evidence>
<sequence>MLSIQVLQVWSSKSIELENLKLATQFEMAVEEAPLYRNLLASHSRKKKGQKNKDCNKQRLMPNHFISTAIPDIYYVMKLYKTAAWRRNTLVGNVILPMDDLNSFKDNGPVWCNMIHWNRKLSSVETTGRVLLRIILNICCLEM</sequence>
<protein>
    <submittedName>
        <fullName evidence="1">Uncharacterized protein</fullName>
    </submittedName>
</protein>
<dbReference type="GeneID" id="17085618"/>
<proteinExistence type="predicted"/>
<dbReference type="AlphaFoldDB" id="M2WS33"/>
<name>M2WS33_GALSU</name>